<dbReference type="RefSeq" id="WP_241596707.1">
    <property type="nucleotide sequence ID" value="NZ_JAKVIN010000001.1"/>
</dbReference>
<evidence type="ECO:0000313" key="5">
    <source>
        <dbReference type="Proteomes" id="UP001201844"/>
    </source>
</evidence>
<protein>
    <submittedName>
        <fullName evidence="4">Glycosyltransferase family 8 protein</fullName>
    </submittedName>
</protein>
<dbReference type="InterPro" id="IPR002495">
    <property type="entry name" value="Glyco_trans_8"/>
</dbReference>
<sequence>MSPTPALNYGAIACADANMLPAACCALLSIHNNLKAVNAKLLLLALGAEETQLQEIAAFAKRHSLTIDVLPDPTPRTDEPAFGRWSRATLARLYMELIVPGDIDRLLYIDADAVAVASLDELFQADLDGKALGAVDDYVMAFPEKIDRRQQRIGLKKGGRYFNAGVLLFDWKKSVEDGLIRKARETFEREPERFPSHDQDVLNIAYDGNWHRLDARYNAQTGILPFIEQPAIVHFTGRKKPWQAVMPWTHRRMKAFYCWALEGTTWASFCKASSLTDNMASFAGHYSTVLTTLPKIAKVRAHFH</sequence>
<dbReference type="EMBL" id="JAKVIN010000001">
    <property type="protein sequence ID" value="MCJ8148009.1"/>
    <property type="molecule type" value="Genomic_DNA"/>
</dbReference>
<evidence type="ECO:0000256" key="2">
    <source>
        <dbReference type="ARBA" id="ARBA00022679"/>
    </source>
</evidence>
<dbReference type="PANTHER" id="PTHR13778:SF47">
    <property type="entry name" value="LIPOPOLYSACCHARIDE 1,3-GALACTOSYLTRANSFERASE"/>
    <property type="match status" value="1"/>
</dbReference>
<name>A0ABT0CHB4_9HYPH</name>
<reference evidence="4 5" key="1">
    <citation type="submission" date="2022-02" db="EMBL/GenBank/DDBJ databases">
        <title>Shinella B3.7 sp. nov., isolated from Sediment (Zhairuo Island).</title>
        <authorList>
            <person name="Chen G."/>
        </authorList>
    </citation>
    <scope>NUCLEOTIDE SEQUENCE [LARGE SCALE GENOMIC DNA]</scope>
    <source>
        <strain evidence="4 5">B3.7</strain>
    </source>
</reference>
<dbReference type="InterPro" id="IPR029044">
    <property type="entry name" value="Nucleotide-diphossugar_trans"/>
</dbReference>
<dbReference type="CDD" id="cd04194">
    <property type="entry name" value="GT8_A4GalT_like"/>
    <property type="match status" value="1"/>
</dbReference>
<gene>
    <name evidence="4" type="ORF">MKI86_02560</name>
</gene>
<comment type="caution">
    <text evidence="4">The sequence shown here is derived from an EMBL/GenBank/DDBJ whole genome shotgun (WGS) entry which is preliminary data.</text>
</comment>
<accession>A0ABT0CHB4</accession>
<proteinExistence type="predicted"/>
<keyword evidence="2" id="KW-0808">Transferase</keyword>
<dbReference type="Gene3D" id="3.90.550.10">
    <property type="entry name" value="Spore Coat Polysaccharide Biosynthesis Protein SpsA, Chain A"/>
    <property type="match status" value="1"/>
</dbReference>
<dbReference type="InterPro" id="IPR050748">
    <property type="entry name" value="Glycosyltrans_8_dom-fam"/>
</dbReference>
<dbReference type="Proteomes" id="UP001201844">
    <property type="component" value="Unassembled WGS sequence"/>
</dbReference>
<dbReference type="PANTHER" id="PTHR13778">
    <property type="entry name" value="GLYCOSYLTRANSFERASE 8 DOMAIN-CONTAINING PROTEIN"/>
    <property type="match status" value="1"/>
</dbReference>
<evidence type="ECO:0000256" key="1">
    <source>
        <dbReference type="ARBA" id="ARBA00022676"/>
    </source>
</evidence>
<dbReference type="Pfam" id="PF01501">
    <property type="entry name" value="Glyco_transf_8"/>
    <property type="match status" value="1"/>
</dbReference>
<keyword evidence="5" id="KW-1185">Reference proteome</keyword>
<dbReference type="SUPFAM" id="SSF53448">
    <property type="entry name" value="Nucleotide-diphospho-sugar transferases"/>
    <property type="match status" value="1"/>
</dbReference>
<keyword evidence="3" id="KW-0479">Metal-binding</keyword>
<keyword evidence="1" id="KW-0328">Glycosyltransferase</keyword>
<organism evidence="4 5">
    <name type="scientific">Shinella sedimenti</name>
    <dbReference type="NCBI Taxonomy" id="2919913"/>
    <lineage>
        <taxon>Bacteria</taxon>
        <taxon>Pseudomonadati</taxon>
        <taxon>Pseudomonadota</taxon>
        <taxon>Alphaproteobacteria</taxon>
        <taxon>Hyphomicrobiales</taxon>
        <taxon>Rhizobiaceae</taxon>
        <taxon>Shinella</taxon>
    </lineage>
</organism>
<evidence type="ECO:0000313" key="4">
    <source>
        <dbReference type="EMBL" id="MCJ8148009.1"/>
    </source>
</evidence>
<evidence type="ECO:0000256" key="3">
    <source>
        <dbReference type="ARBA" id="ARBA00022723"/>
    </source>
</evidence>